<keyword evidence="2" id="KW-1185">Reference proteome</keyword>
<sequence length="170" mass="18740">MPTVLATQVDERRLAEAPVSQDGSCWAVATAYHLVIVSLDSQPHHLPWDQVEHGSWNAEERVFRLRRTGGQEEVVLQVPGGLRQEGRYVPVDVTAFARALRQRVEAALVHSAVTTLPSGQVASASVRRDPNGILYSVTSPPHHQVAGTEDEEALRELERQTRSTVGLPIR</sequence>
<protein>
    <submittedName>
        <fullName evidence="1">Uncharacterized protein</fullName>
    </submittedName>
</protein>
<proteinExistence type="predicted"/>
<reference evidence="1 2" key="1">
    <citation type="submission" date="2018-09" db="EMBL/GenBank/DDBJ databases">
        <authorList>
            <person name="Li J."/>
        </authorList>
    </citation>
    <scope>NUCLEOTIDE SEQUENCE [LARGE SCALE GENOMIC DNA]</scope>
    <source>
        <strain evidence="1 2">2129</strain>
    </source>
</reference>
<dbReference type="EMBL" id="CP032514">
    <property type="protein sequence ID" value="AYD89700.1"/>
    <property type="molecule type" value="Genomic_DNA"/>
</dbReference>
<organism evidence="1 2">
    <name type="scientific">Actinomyces lilanjuaniae</name>
    <dbReference type="NCBI Taxonomy" id="2321394"/>
    <lineage>
        <taxon>Bacteria</taxon>
        <taxon>Bacillati</taxon>
        <taxon>Actinomycetota</taxon>
        <taxon>Actinomycetes</taxon>
        <taxon>Actinomycetales</taxon>
        <taxon>Actinomycetaceae</taxon>
        <taxon>Actinomyces</taxon>
    </lineage>
</organism>
<evidence type="ECO:0000313" key="1">
    <source>
        <dbReference type="EMBL" id="AYD89700.1"/>
    </source>
</evidence>
<accession>A0ABM6Z339</accession>
<dbReference type="Proteomes" id="UP000273001">
    <property type="component" value="Chromosome"/>
</dbReference>
<name>A0ABM6Z339_9ACTO</name>
<evidence type="ECO:0000313" key="2">
    <source>
        <dbReference type="Proteomes" id="UP000273001"/>
    </source>
</evidence>
<gene>
    <name evidence="1" type="ORF">D5R93_05900</name>
</gene>